<evidence type="ECO:0000256" key="2">
    <source>
        <dbReference type="ARBA" id="ARBA00022723"/>
    </source>
</evidence>
<evidence type="ECO:0000256" key="4">
    <source>
        <dbReference type="ARBA" id="ARBA00023014"/>
    </source>
</evidence>
<keyword evidence="7" id="KW-1185">Reference proteome</keyword>
<dbReference type="GO" id="GO:0046872">
    <property type="term" value="F:metal ion binding"/>
    <property type="evidence" value="ECO:0007669"/>
    <property type="project" value="UniProtKB-KW"/>
</dbReference>
<comment type="caution">
    <text evidence="6">The sequence shown here is derived from an EMBL/GenBank/DDBJ whole genome shotgun (WGS) entry which is preliminary data.</text>
</comment>
<reference evidence="6 7" key="1">
    <citation type="submission" date="2018-12" db="EMBL/GenBank/DDBJ databases">
        <title>The genome of Variovorax gossypii DSM 100435.</title>
        <authorList>
            <person name="Gao J."/>
            <person name="Sun J."/>
        </authorList>
    </citation>
    <scope>NUCLEOTIDE SEQUENCE [LARGE SCALE GENOMIC DNA]</scope>
    <source>
        <strain evidence="6 7">DSM 100435</strain>
    </source>
</reference>
<dbReference type="EMBL" id="RXOE01000002">
    <property type="protein sequence ID" value="RTQ35737.1"/>
    <property type="molecule type" value="Genomic_DNA"/>
</dbReference>
<evidence type="ECO:0000313" key="7">
    <source>
        <dbReference type="Proteomes" id="UP000267418"/>
    </source>
</evidence>
<evidence type="ECO:0000256" key="1">
    <source>
        <dbReference type="ARBA" id="ARBA00022485"/>
    </source>
</evidence>
<keyword evidence="1" id="KW-0004">4Fe-4S</keyword>
<dbReference type="Proteomes" id="UP000267418">
    <property type="component" value="Unassembled WGS sequence"/>
</dbReference>
<dbReference type="SUPFAM" id="SSF54862">
    <property type="entry name" value="4Fe-4S ferredoxins"/>
    <property type="match status" value="1"/>
</dbReference>
<dbReference type="PROSITE" id="PS51379">
    <property type="entry name" value="4FE4S_FER_2"/>
    <property type="match status" value="2"/>
</dbReference>
<evidence type="ECO:0000256" key="3">
    <source>
        <dbReference type="ARBA" id="ARBA00023004"/>
    </source>
</evidence>
<dbReference type="OrthoDB" id="9781785at2"/>
<dbReference type="PANTHER" id="PTHR43687:SF1">
    <property type="entry name" value="FERREDOXIN III"/>
    <property type="match status" value="1"/>
</dbReference>
<keyword evidence="2" id="KW-0479">Metal-binding</keyword>
<dbReference type="AlphaFoldDB" id="A0A3S0QBR5"/>
<feature type="domain" description="4Fe-4S ferredoxin-type" evidence="5">
    <location>
        <begin position="19"/>
        <end position="48"/>
    </location>
</feature>
<gene>
    <name evidence="6" type="ORF">EJP69_14705</name>
</gene>
<keyword evidence="3" id="KW-0408">Iron</keyword>
<dbReference type="InterPro" id="IPR017896">
    <property type="entry name" value="4Fe4S_Fe-S-bd"/>
</dbReference>
<sequence length="100" mass="10639">MKSEKHPGDASCKQAPGIFVPVIDRNRCEGKGDCVPACPKDVFVIGVLPPAERNSLTWIGKVKGFAHGWKQAFMPNADACEACGLCVSACPEKAIKLARA</sequence>
<dbReference type="PROSITE" id="PS00198">
    <property type="entry name" value="4FE4S_FER_1"/>
    <property type="match status" value="1"/>
</dbReference>
<feature type="domain" description="4Fe-4S ferredoxin-type" evidence="5">
    <location>
        <begin position="71"/>
        <end position="100"/>
    </location>
</feature>
<dbReference type="InterPro" id="IPR017900">
    <property type="entry name" value="4Fe4S_Fe_S_CS"/>
</dbReference>
<accession>A0A3S0QBR5</accession>
<evidence type="ECO:0000259" key="5">
    <source>
        <dbReference type="PROSITE" id="PS51379"/>
    </source>
</evidence>
<protein>
    <submittedName>
        <fullName evidence="6">Ferredoxin family protein</fullName>
    </submittedName>
</protein>
<evidence type="ECO:0000313" key="6">
    <source>
        <dbReference type="EMBL" id="RTQ35737.1"/>
    </source>
</evidence>
<dbReference type="GO" id="GO:0051539">
    <property type="term" value="F:4 iron, 4 sulfur cluster binding"/>
    <property type="evidence" value="ECO:0007669"/>
    <property type="project" value="UniProtKB-KW"/>
</dbReference>
<organism evidence="6 7">
    <name type="scientific">Variovorax gossypii</name>
    <dbReference type="NCBI Taxonomy" id="1679495"/>
    <lineage>
        <taxon>Bacteria</taxon>
        <taxon>Pseudomonadati</taxon>
        <taxon>Pseudomonadota</taxon>
        <taxon>Betaproteobacteria</taxon>
        <taxon>Burkholderiales</taxon>
        <taxon>Comamonadaceae</taxon>
        <taxon>Variovorax</taxon>
    </lineage>
</organism>
<dbReference type="PANTHER" id="PTHR43687">
    <property type="entry name" value="ADENYLYLSULFATE REDUCTASE, BETA SUBUNIT"/>
    <property type="match status" value="1"/>
</dbReference>
<dbReference type="Pfam" id="PF13237">
    <property type="entry name" value="Fer4_10"/>
    <property type="match status" value="1"/>
</dbReference>
<proteinExistence type="predicted"/>
<dbReference type="InterPro" id="IPR050572">
    <property type="entry name" value="Fe-S_Ferredoxin"/>
</dbReference>
<dbReference type="Gene3D" id="3.30.70.20">
    <property type="match status" value="1"/>
</dbReference>
<name>A0A3S0QBR5_9BURK</name>
<keyword evidence="4" id="KW-0411">Iron-sulfur</keyword>